<dbReference type="InterPro" id="IPR008902">
    <property type="entry name" value="Rhamnosid_concanavalin"/>
</dbReference>
<evidence type="ECO:0000313" key="9">
    <source>
        <dbReference type="Proteomes" id="UP000320216"/>
    </source>
</evidence>
<dbReference type="PANTHER" id="PTHR33307:SF6">
    <property type="entry name" value="ALPHA-RHAMNOSIDASE (EUROFUNG)-RELATED"/>
    <property type="match status" value="1"/>
</dbReference>
<evidence type="ECO:0000259" key="6">
    <source>
        <dbReference type="Pfam" id="PF17389"/>
    </source>
</evidence>
<dbReference type="EC" id="3.2.1.40" evidence="2"/>
<dbReference type="Pfam" id="PF05592">
    <property type="entry name" value="Bac_rhamnosid"/>
    <property type="match status" value="1"/>
</dbReference>
<keyword evidence="9" id="KW-1185">Reference proteome</keyword>
<dbReference type="Gene3D" id="1.50.10.10">
    <property type="match status" value="1"/>
</dbReference>
<dbReference type="GO" id="GO:0030596">
    <property type="term" value="F:alpha-L-rhamnosidase activity"/>
    <property type="evidence" value="ECO:0007669"/>
    <property type="project" value="UniProtKB-EC"/>
</dbReference>
<dbReference type="PANTHER" id="PTHR33307">
    <property type="entry name" value="ALPHA-RHAMNOSIDASE (EUROFUNG)"/>
    <property type="match status" value="1"/>
</dbReference>
<evidence type="ECO:0000313" key="8">
    <source>
        <dbReference type="EMBL" id="QDZ15714.1"/>
    </source>
</evidence>
<feature type="domain" description="Bacterial alpha-L-rhamnosidase N-terminal" evidence="5">
    <location>
        <begin position="172"/>
        <end position="340"/>
    </location>
</feature>
<dbReference type="InterPro" id="IPR016007">
    <property type="entry name" value="Alpha_rhamnosid"/>
</dbReference>
<dbReference type="Gene3D" id="2.60.40.10">
    <property type="entry name" value="Immunoglobulins"/>
    <property type="match status" value="1"/>
</dbReference>
<feature type="domain" description="Alpha-L-rhamnosidase concanavalin-like" evidence="4">
    <location>
        <begin position="353"/>
        <end position="453"/>
    </location>
</feature>
<organism evidence="8 9">
    <name type="scientific">Humibacter ginsenosidimutans</name>
    <dbReference type="NCBI Taxonomy" id="2599293"/>
    <lineage>
        <taxon>Bacteria</taxon>
        <taxon>Bacillati</taxon>
        <taxon>Actinomycetota</taxon>
        <taxon>Actinomycetes</taxon>
        <taxon>Micrococcales</taxon>
        <taxon>Microbacteriaceae</taxon>
        <taxon>Humibacter</taxon>
    </lineage>
</organism>
<dbReference type="GO" id="GO:0005975">
    <property type="term" value="P:carbohydrate metabolic process"/>
    <property type="evidence" value="ECO:0007669"/>
    <property type="project" value="InterPro"/>
</dbReference>
<evidence type="ECO:0000256" key="1">
    <source>
        <dbReference type="ARBA" id="ARBA00001445"/>
    </source>
</evidence>
<dbReference type="Pfam" id="PF08531">
    <property type="entry name" value="Bac_rhamnosid_N"/>
    <property type="match status" value="1"/>
</dbReference>
<dbReference type="Pfam" id="PF17389">
    <property type="entry name" value="Bac_rhamnosid6H"/>
    <property type="match status" value="1"/>
</dbReference>
<dbReference type="RefSeq" id="WP_146321748.1">
    <property type="nucleotide sequence ID" value="NZ_CP042305.1"/>
</dbReference>
<evidence type="ECO:0000256" key="2">
    <source>
        <dbReference type="ARBA" id="ARBA00012652"/>
    </source>
</evidence>
<dbReference type="InterPro" id="IPR012341">
    <property type="entry name" value="6hp_glycosidase-like_sf"/>
</dbReference>
<dbReference type="EMBL" id="CP042305">
    <property type="protein sequence ID" value="QDZ15714.1"/>
    <property type="molecule type" value="Genomic_DNA"/>
</dbReference>
<dbReference type="SUPFAM" id="SSF48208">
    <property type="entry name" value="Six-hairpin glycosidases"/>
    <property type="match status" value="1"/>
</dbReference>
<evidence type="ECO:0000259" key="4">
    <source>
        <dbReference type="Pfam" id="PF05592"/>
    </source>
</evidence>
<dbReference type="Pfam" id="PF25788">
    <property type="entry name" value="Ig_Rha78A_N"/>
    <property type="match status" value="1"/>
</dbReference>
<dbReference type="InterPro" id="IPR008928">
    <property type="entry name" value="6-hairpin_glycosidase_sf"/>
</dbReference>
<sequence length="927" mass="100557">MAHLDRLRVDHLDRPMAIARCSPAFFWHVVADDADDASTLGQAGYRIRILEAANGRVAGEPVADTDWIDAADSVAVSVPGFVGEPGTEYTWELAVRLAGDEREVRASGKFGIGLDTWDAPWFEPRQEPVLVEGPMTLGPDSFAPAAGAPAPSERLHPPRFLRQEFTITEAPVAARLRISSQGVNCSSLNGVPASDELFEPGYESYQHSISVHTHDVTSLVHAGSNALGVILGDGWYAGRISILGRSAQYGRILRATWRLELTFADDSRTVITPDETVLSSRGPIDWSDIFIGERYDARREIPGWDSPGFDAAGWEPGTVVVAGAPEVAMPLVPFIGEPVRRVRELTVADILSTPSGETVLDFGQVVAGRVRMTVRGAAGTVVRLEHAEVVDADGNFLDNILGVNKDQADEYVLAGHASGETWEPLFTFHGFRYVKLIGYPGTPLAEDFVAIVIANDLEQTASFASSNARLDRLVENTLWSQRSNFLAVPTDCPQRERAGWTGDLQIFAPTASTLMGVASFLDRWLANLRADQSAHDGVVPIIVPMPPAMDDPVAVDEGLSGIRAAAGWGDAVTIAPWALYRHYGDLRFLADNVGAMRDWVDHQTQSAADVLPPRLRDTDLSDEQRGHHELLWNGPFNFGDWLAPSTLGDGDDELDAMMNAPRLTAELTGPLFQLLSLDLLASAEDELGDTAAAETRRRQAAAVRAAFAAEYVDADGFIAPNMQGIYVLALAFDAVPAGRRDLVIGRLVELIHEAGDHLDTGFVSVPYLLDVLWENGHADLARTLLMQDTAPSWLYEVDHGATTIWEAWHAVHEDGTVDRVSMNHYAFGCVVDWMMRRLAGIDLVEPGYRRSRIAPDLDGVLDSCSAHVDTPYGRLAVDWSRDADAATLRVTVPVGIHADLVLPAGWSSTAPATLEAGVHALSADRVA</sequence>
<accession>A0A5B8M6V3</accession>
<dbReference type="OrthoDB" id="9761045at2"/>
<dbReference type="InterPro" id="IPR013737">
    <property type="entry name" value="Bac_rhamnosid_N"/>
</dbReference>
<dbReference type="PIRSF" id="PIRSF010631">
    <property type="entry name" value="A-rhamnsds"/>
    <property type="match status" value="1"/>
</dbReference>
<gene>
    <name evidence="8" type="ORF">FPZ11_13960</name>
</gene>
<dbReference type="Pfam" id="PF17390">
    <property type="entry name" value="Bac_rhamnosid_C"/>
    <property type="match status" value="1"/>
</dbReference>
<feature type="domain" description="Alpha-L-rhamnosidase C-terminal" evidence="7">
    <location>
        <begin position="840"/>
        <end position="905"/>
    </location>
</feature>
<dbReference type="InterPro" id="IPR035398">
    <property type="entry name" value="Bac_rhamnosid_C"/>
</dbReference>
<comment type="catalytic activity">
    <reaction evidence="1">
        <text>Hydrolysis of terminal non-reducing alpha-L-rhamnose residues in alpha-L-rhamnosides.</text>
        <dbReference type="EC" id="3.2.1.40"/>
    </reaction>
</comment>
<dbReference type="Gene3D" id="2.60.420.10">
    <property type="entry name" value="Maltose phosphorylase, domain 3"/>
    <property type="match status" value="1"/>
</dbReference>
<name>A0A5B8M6V3_9MICO</name>
<evidence type="ECO:0000256" key="3">
    <source>
        <dbReference type="ARBA" id="ARBA00022801"/>
    </source>
</evidence>
<evidence type="ECO:0000259" key="7">
    <source>
        <dbReference type="Pfam" id="PF17390"/>
    </source>
</evidence>
<keyword evidence="3" id="KW-0378">Hydrolase</keyword>
<dbReference type="AlphaFoldDB" id="A0A5B8M6V3"/>
<dbReference type="Proteomes" id="UP000320216">
    <property type="component" value="Chromosome"/>
</dbReference>
<protein>
    <recommendedName>
        <fullName evidence="2">alpha-L-rhamnosidase</fullName>
        <ecNumber evidence="2">3.2.1.40</ecNumber>
    </recommendedName>
</protein>
<dbReference type="KEGG" id="huw:FPZ11_13960"/>
<reference evidence="8 9" key="1">
    <citation type="submission" date="2019-07" db="EMBL/GenBank/DDBJ databases">
        <title>Full genome sequence of Humibacter sp. WJ7-1.</title>
        <authorList>
            <person name="Im W.-T."/>
        </authorList>
    </citation>
    <scope>NUCLEOTIDE SEQUENCE [LARGE SCALE GENOMIC DNA]</scope>
    <source>
        <strain evidence="8 9">WJ7-1</strain>
    </source>
</reference>
<dbReference type="InterPro" id="IPR013783">
    <property type="entry name" value="Ig-like_fold"/>
</dbReference>
<proteinExistence type="predicted"/>
<dbReference type="Gene3D" id="2.60.120.260">
    <property type="entry name" value="Galactose-binding domain-like"/>
    <property type="match status" value="2"/>
</dbReference>
<dbReference type="InterPro" id="IPR035396">
    <property type="entry name" value="Bac_rhamnosid6H"/>
</dbReference>
<feature type="domain" description="Alpha-L-rhamnosidase six-hairpin glycosidase" evidence="6">
    <location>
        <begin position="458"/>
        <end position="837"/>
    </location>
</feature>
<evidence type="ECO:0000259" key="5">
    <source>
        <dbReference type="Pfam" id="PF08531"/>
    </source>
</evidence>